<evidence type="ECO:0000313" key="3">
    <source>
        <dbReference type="Proteomes" id="UP000054270"/>
    </source>
</evidence>
<keyword evidence="3" id="KW-1185">Reference proteome</keyword>
<gene>
    <name evidence="2" type="ORF">HYPSUDRAFT_211509</name>
</gene>
<feature type="compositionally biased region" description="Polar residues" evidence="1">
    <location>
        <begin position="438"/>
        <end position="452"/>
    </location>
</feature>
<accession>A0A0D2QB17</accession>
<name>A0A0D2QB17_HYPSF</name>
<sequence length="503" mass="54369">MYTREHAPSGEVRWISRVHGQKEPPGIPQWRGKRGSAPRLFRAWGWNEKLLLPQRPGRLSSMVRRLDRRESTGAVCRAEEVRPERLRGALEIGHARPDTAHAPPTPPAAVHARGAKLAPHAPPARVRAMYTRTEARRGALRSVSACAPLKRGRGPPTRAHAPADKPRKAHQIITGEERTGQTTPRAGAVQRGPQARFNSRVLASSPIRRRALDIEPPRLKGQAGVPRAGARVPVWGSTLRGAIGGAGACERAVNYTAPSMCARRAMRQRGCLMRRCALDIECAGLEGTGGPPTQAIHDTPAWGTSKGTAKGARCASENHLPSQALLANNQYVLRATTTSPGPGLLRSCAAEHRSSRGSRGWRAEIRVPRTAPQRLHKTRTPKGLRAGPRPQVVRAGALWRLFSATMGGAGTHDAALSKSHSRAHRACIPRRVRRKEQCGSTSAPASPQHSASVENIAAHASSGLKCYYGCRRFSNVASQLACAERSARVLRSKLGAFSKRGRP</sequence>
<feature type="region of interest" description="Disordered" evidence="1">
    <location>
        <begin position="147"/>
        <end position="168"/>
    </location>
</feature>
<feature type="region of interest" description="Disordered" evidence="1">
    <location>
        <begin position="432"/>
        <end position="452"/>
    </location>
</feature>
<dbReference type="AlphaFoldDB" id="A0A0D2QB17"/>
<organism evidence="2 3">
    <name type="scientific">Hypholoma sublateritium (strain FD-334 SS-4)</name>
    <dbReference type="NCBI Taxonomy" id="945553"/>
    <lineage>
        <taxon>Eukaryota</taxon>
        <taxon>Fungi</taxon>
        <taxon>Dikarya</taxon>
        <taxon>Basidiomycota</taxon>
        <taxon>Agaricomycotina</taxon>
        <taxon>Agaricomycetes</taxon>
        <taxon>Agaricomycetidae</taxon>
        <taxon>Agaricales</taxon>
        <taxon>Agaricineae</taxon>
        <taxon>Strophariaceae</taxon>
        <taxon>Hypholoma</taxon>
    </lineage>
</organism>
<dbReference type="EMBL" id="KN817520">
    <property type="protein sequence ID" value="KJA28870.1"/>
    <property type="molecule type" value="Genomic_DNA"/>
</dbReference>
<evidence type="ECO:0000313" key="2">
    <source>
        <dbReference type="EMBL" id="KJA28870.1"/>
    </source>
</evidence>
<dbReference type="Proteomes" id="UP000054270">
    <property type="component" value="Unassembled WGS sequence"/>
</dbReference>
<reference evidence="3" key="1">
    <citation type="submission" date="2014-04" db="EMBL/GenBank/DDBJ databases">
        <title>Evolutionary Origins and Diversification of the Mycorrhizal Mutualists.</title>
        <authorList>
            <consortium name="DOE Joint Genome Institute"/>
            <consortium name="Mycorrhizal Genomics Consortium"/>
            <person name="Kohler A."/>
            <person name="Kuo A."/>
            <person name="Nagy L.G."/>
            <person name="Floudas D."/>
            <person name="Copeland A."/>
            <person name="Barry K.W."/>
            <person name="Cichocki N."/>
            <person name="Veneault-Fourrey C."/>
            <person name="LaButti K."/>
            <person name="Lindquist E.A."/>
            <person name="Lipzen A."/>
            <person name="Lundell T."/>
            <person name="Morin E."/>
            <person name="Murat C."/>
            <person name="Riley R."/>
            <person name="Ohm R."/>
            <person name="Sun H."/>
            <person name="Tunlid A."/>
            <person name="Henrissat B."/>
            <person name="Grigoriev I.V."/>
            <person name="Hibbett D.S."/>
            <person name="Martin F."/>
        </authorList>
    </citation>
    <scope>NUCLEOTIDE SEQUENCE [LARGE SCALE GENOMIC DNA]</scope>
    <source>
        <strain evidence="3">FD-334 SS-4</strain>
    </source>
</reference>
<protein>
    <submittedName>
        <fullName evidence="2">Uncharacterized protein</fullName>
    </submittedName>
</protein>
<evidence type="ECO:0000256" key="1">
    <source>
        <dbReference type="SAM" id="MobiDB-lite"/>
    </source>
</evidence>
<proteinExistence type="predicted"/>